<dbReference type="AlphaFoldDB" id="K0RP01"/>
<proteinExistence type="predicted"/>
<comment type="caution">
    <text evidence="1">The sequence shown here is derived from an EMBL/GenBank/DDBJ whole genome shotgun (WGS) entry which is preliminary data.</text>
</comment>
<gene>
    <name evidence="1" type="ORF">THAOC_24759</name>
</gene>
<dbReference type="EMBL" id="AGNL01033885">
    <property type="protein sequence ID" value="EJK55508.1"/>
    <property type="molecule type" value="Genomic_DNA"/>
</dbReference>
<feature type="non-terminal residue" evidence="1">
    <location>
        <position position="1"/>
    </location>
</feature>
<name>K0RP01_THAOC</name>
<keyword evidence="2" id="KW-1185">Reference proteome</keyword>
<organism evidence="1 2">
    <name type="scientific">Thalassiosira oceanica</name>
    <name type="common">Marine diatom</name>
    <dbReference type="NCBI Taxonomy" id="159749"/>
    <lineage>
        <taxon>Eukaryota</taxon>
        <taxon>Sar</taxon>
        <taxon>Stramenopiles</taxon>
        <taxon>Ochrophyta</taxon>
        <taxon>Bacillariophyta</taxon>
        <taxon>Coscinodiscophyceae</taxon>
        <taxon>Thalassiosirophycidae</taxon>
        <taxon>Thalassiosirales</taxon>
        <taxon>Thalassiosiraceae</taxon>
        <taxon>Thalassiosira</taxon>
    </lineage>
</organism>
<protein>
    <submittedName>
        <fullName evidence="1">Uncharacterized protein</fullName>
    </submittedName>
</protein>
<evidence type="ECO:0000313" key="2">
    <source>
        <dbReference type="Proteomes" id="UP000266841"/>
    </source>
</evidence>
<dbReference type="Proteomes" id="UP000266841">
    <property type="component" value="Unassembled WGS sequence"/>
</dbReference>
<sequence length="103" mass="11082">SGTIPSNFVIAAVAAADVSLTPEGAATFKPAELPLPSASIVQECCTSPNQPEEIQNEVDSLVWVWQVVWCNKFAKGGGPRRENKRSQPAKWWAAGFLHSKTSS</sequence>
<evidence type="ECO:0000313" key="1">
    <source>
        <dbReference type="EMBL" id="EJK55508.1"/>
    </source>
</evidence>
<accession>K0RP01</accession>
<reference evidence="1 2" key="1">
    <citation type="journal article" date="2012" name="Genome Biol.">
        <title>Genome and low-iron response of an oceanic diatom adapted to chronic iron limitation.</title>
        <authorList>
            <person name="Lommer M."/>
            <person name="Specht M."/>
            <person name="Roy A.S."/>
            <person name="Kraemer L."/>
            <person name="Andreson R."/>
            <person name="Gutowska M.A."/>
            <person name="Wolf J."/>
            <person name="Bergner S.V."/>
            <person name="Schilhabel M.B."/>
            <person name="Klostermeier U.C."/>
            <person name="Beiko R.G."/>
            <person name="Rosenstiel P."/>
            <person name="Hippler M."/>
            <person name="Laroche J."/>
        </authorList>
    </citation>
    <scope>NUCLEOTIDE SEQUENCE [LARGE SCALE GENOMIC DNA]</scope>
    <source>
        <strain evidence="1 2">CCMP1005</strain>
    </source>
</reference>